<dbReference type="AlphaFoldDB" id="A0A238IXU0"/>
<evidence type="ECO:0000313" key="3">
    <source>
        <dbReference type="Proteomes" id="UP000201838"/>
    </source>
</evidence>
<gene>
    <name evidence="2" type="ORF">BOA8489_00900</name>
</gene>
<evidence type="ECO:0000256" key="1">
    <source>
        <dbReference type="SAM" id="SignalP"/>
    </source>
</evidence>
<name>A0A238IXU0_9RHOB</name>
<dbReference type="Proteomes" id="UP000201838">
    <property type="component" value="Unassembled WGS sequence"/>
</dbReference>
<feature type="signal peptide" evidence="1">
    <location>
        <begin position="1"/>
        <end position="20"/>
    </location>
</feature>
<keyword evidence="1" id="KW-0732">Signal</keyword>
<reference evidence="2 3" key="1">
    <citation type="submission" date="2017-05" db="EMBL/GenBank/DDBJ databases">
        <authorList>
            <person name="Song R."/>
            <person name="Chenine A.L."/>
            <person name="Ruprecht R.M."/>
        </authorList>
    </citation>
    <scope>NUCLEOTIDE SEQUENCE [LARGE SCALE GENOMIC DNA]</scope>
    <source>
        <strain evidence="2 3">CECT 8489</strain>
    </source>
</reference>
<accession>A0A238IXU0</accession>
<proteinExistence type="predicted"/>
<protein>
    <recommendedName>
        <fullName evidence="4">DUF3887 domain-containing protein</fullName>
    </recommendedName>
</protein>
<keyword evidence="3" id="KW-1185">Reference proteome</keyword>
<evidence type="ECO:0008006" key="4">
    <source>
        <dbReference type="Google" id="ProtNLM"/>
    </source>
</evidence>
<feature type="chain" id="PRO_5012850756" description="DUF3887 domain-containing protein" evidence="1">
    <location>
        <begin position="21"/>
        <end position="142"/>
    </location>
</feature>
<evidence type="ECO:0000313" key="2">
    <source>
        <dbReference type="EMBL" id="SMX22802.1"/>
    </source>
</evidence>
<sequence length="142" mass="15457">MKHRLALIALAGLIAAPAFSGTCGPEQAADVALLETAKAALLNADYQSFTSIAGPYFPDLAENYDGYFGPLETTFPEGFDRCVTILQRREAPSFAQDLIFYFPKGYDSPMAVLLIAADVEGTMRMIEFSYNTNISGVLDELK</sequence>
<dbReference type="EMBL" id="FXXQ01000002">
    <property type="protein sequence ID" value="SMX22802.1"/>
    <property type="molecule type" value="Genomic_DNA"/>
</dbReference>
<organism evidence="2 3">
    <name type="scientific">Boseongicola aestuarii</name>
    <dbReference type="NCBI Taxonomy" id="1470561"/>
    <lineage>
        <taxon>Bacteria</taxon>
        <taxon>Pseudomonadati</taxon>
        <taxon>Pseudomonadota</taxon>
        <taxon>Alphaproteobacteria</taxon>
        <taxon>Rhodobacterales</taxon>
        <taxon>Paracoccaceae</taxon>
        <taxon>Boseongicola</taxon>
    </lineage>
</organism>
<dbReference type="OrthoDB" id="7778255at2"/>
<dbReference type="RefSeq" id="WP_141138235.1">
    <property type="nucleotide sequence ID" value="NZ_FXXQ01000002.1"/>
</dbReference>